<evidence type="ECO:0000259" key="2">
    <source>
        <dbReference type="Pfam" id="PF06580"/>
    </source>
</evidence>
<reference evidence="4" key="1">
    <citation type="submission" date="2017-05" db="EMBL/GenBank/DDBJ databases">
        <authorList>
            <person name="Ray J."/>
            <person name="Price M."/>
            <person name="Deutschbauer A."/>
        </authorList>
    </citation>
    <scope>NUCLEOTIDE SEQUENCE [LARGE SCALE GENOMIC DNA]</scope>
    <source>
        <strain evidence="4">DSM 19842</strain>
    </source>
</reference>
<feature type="transmembrane region" description="Helical" evidence="1">
    <location>
        <begin position="38"/>
        <end position="58"/>
    </location>
</feature>
<dbReference type="Pfam" id="PF06580">
    <property type="entry name" value="His_kinase"/>
    <property type="match status" value="1"/>
</dbReference>
<dbReference type="InterPro" id="IPR036890">
    <property type="entry name" value="HATPase_C_sf"/>
</dbReference>
<dbReference type="EMBL" id="CP021235">
    <property type="protein sequence ID" value="ARS35301.1"/>
    <property type="molecule type" value="Genomic_DNA"/>
</dbReference>
<dbReference type="STRING" id="709015.GCA_000472485_01511"/>
<dbReference type="OrthoDB" id="9792992at2"/>
<feature type="transmembrane region" description="Helical" evidence="1">
    <location>
        <begin position="12"/>
        <end position="32"/>
    </location>
</feature>
<keyword evidence="4" id="KW-1185">Reference proteome</keyword>
<dbReference type="InterPro" id="IPR010559">
    <property type="entry name" value="Sig_transdc_His_kin_internal"/>
</dbReference>
<evidence type="ECO:0000256" key="1">
    <source>
        <dbReference type="SAM" id="Phobius"/>
    </source>
</evidence>
<dbReference type="GO" id="GO:0000155">
    <property type="term" value="F:phosphorelay sensor kinase activity"/>
    <property type="evidence" value="ECO:0007669"/>
    <property type="project" value="InterPro"/>
</dbReference>
<dbReference type="PANTHER" id="PTHR34220:SF7">
    <property type="entry name" value="SENSOR HISTIDINE KINASE YPDA"/>
    <property type="match status" value="1"/>
</dbReference>
<keyword evidence="1" id="KW-0812">Transmembrane</keyword>
<accession>A0A1X9YR28</accession>
<evidence type="ECO:0000313" key="4">
    <source>
        <dbReference type="Proteomes" id="UP000266292"/>
    </source>
</evidence>
<gene>
    <name evidence="3" type="ORF">CA264_07525</name>
</gene>
<feature type="transmembrane region" description="Helical" evidence="1">
    <location>
        <begin position="70"/>
        <end position="91"/>
    </location>
</feature>
<dbReference type="GO" id="GO:0016020">
    <property type="term" value="C:membrane"/>
    <property type="evidence" value="ECO:0007669"/>
    <property type="project" value="InterPro"/>
</dbReference>
<dbReference type="SUPFAM" id="SSF55874">
    <property type="entry name" value="ATPase domain of HSP90 chaperone/DNA topoisomerase II/histidine kinase"/>
    <property type="match status" value="1"/>
</dbReference>
<organism evidence="3 4">
    <name type="scientific">Pontibacter actiniarum</name>
    <dbReference type="NCBI Taxonomy" id="323450"/>
    <lineage>
        <taxon>Bacteria</taxon>
        <taxon>Pseudomonadati</taxon>
        <taxon>Bacteroidota</taxon>
        <taxon>Cytophagia</taxon>
        <taxon>Cytophagales</taxon>
        <taxon>Hymenobacteraceae</taxon>
        <taxon>Pontibacter</taxon>
    </lineage>
</organism>
<keyword evidence="1" id="KW-0472">Membrane</keyword>
<evidence type="ECO:0000313" key="3">
    <source>
        <dbReference type="EMBL" id="ARS35301.1"/>
    </source>
</evidence>
<dbReference type="AlphaFoldDB" id="A0A1X9YR28"/>
<name>A0A1X9YR28_9BACT</name>
<protein>
    <recommendedName>
        <fullName evidence="2">Signal transduction histidine kinase internal region domain-containing protein</fullName>
    </recommendedName>
</protein>
<feature type="domain" description="Signal transduction histidine kinase internal region" evidence="2">
    <location>
        <begin position="152"/>
        <end position="230"/>
    </location>
</feature>
<dbReference type="RefSeq" id="WP_025606001.1">
    <property type="nucleotide sequence ID" value="NZ_CP021235.1"/>
</dbReference>
<feature type="transmembrane region" description="Helical" evidence="1">
    <location>
        <begin position="111"/>
        <end position="133"/>
    </location>
</feature>
<keyword evidence="1" id="KW-1133">Transmembrane helix</keyword>
<dbReference type="Proteomes" id="UP000266292">
    <property type="component" value="Chromosome"/>
</dbReference>
<dbReference type="PANTHER" id="PTHR34220">
    <property type="entry name" value="SENSOR HISTIDINE KINASE YPDA"/>
    <property type="match status" value="1"/>
</dbReference>
<dbReference type="KEGG" id="pact:CA264_07525"/>
<sequence length="342" mass="40283">MKSFWQRHLIVLLHLSFWAVYLFFSIFNVVQYNSFGRALLYTGVTAVFHVVICYYNYFQLLPRFMRQRRLLPYLLRLVPALALVVAARVLVEKQMYGSLPTDMPYLVTVARVVQVAMGMLFMLAFIALLRFTTEWLVLEGRRRELENQQMAAELKFLRAQVNPHFLFNTLNSLYYLAYTKSDQAPEVIDRLSQMMRYMIYEANHKLVPLEHEIRYMQHYIDLEKMRLTQQVHIQFDVCGVVEGVQVAPFLFMTFLENAFKHGVNPNGQGDWVLLQLQVRQGVCYFALRNSKGNARKNEFSESSGMGLQNVRRRLELSYPNRHELQLRDNPEAYEVNLNLQLN</sequence>
<dbReference type="InterPro" id="IPR050640">
    <property type="entry name" value="Bact_2-comp_sensor_kinase"/>
</dbReference>
<proteinExistence type="predicted"/>